<evidence type="ECO:0000313" key="1">
    <source>
        <dbReference type="EMBL" id="ODQ80857.1"/>
    </source>
</evidence>
<dbReference type="RefSeq" id="XP_018986185.1">
    <property type="nucleotide sequence ID" value="XM_019127009.1"/>
</dbReference>
<reference evidence="2" key="1">
    <citation type="submission" date="2016-05" db="EMBL/GenBank/DDBJ databases">
        <title>Comparative genomics of biotechnologically important yeasts.</title>
        <authorList>
            <consortium name="DOE Joint Genome Institute"/>
            <person name="Riley R."/>
            <person name="Haridas S."/>
            <person name="Wolfe K.H."/>
            <person name="Lopes M.R."/>
            <person name="Hittinger C.T."/>
            <person name="Goker M."/>
            <person name="Salamov A."/>
            <person name="Wisecaver J."/>
            <person name="Long T.M."/>
            <person name="Aerts A.L."/>
            <person name="Barry K."/>
            <person name="Choi C."/>
            <person name="Clum A."/>
            <person name="Coughlan A.Y."/>
            <person name="Deshpande S."/>
            <person name="Douglass A.P."/>
            <person name="Hanson S.J."/>
            <person name="Klenk H.-P."/>
            <person name="Labutti K."/>
            <person name="Lapidus A."/>
            <person name="Lindquist E."/>
            <person name="Lipzen A."/>
            <person name="Meier-Kolthoff J.P."/>
            <person name="Ohm R.A."/>
            <person name="Otillar R.P."/>
            <person name="Pangilinan J."/>
            <person name="Peng Y."/>
            <person name="Rokas A."/>
            <person name="Rosa C.A."/>
            <person name="Scheuner C."/>
            <person name="Sibirny A.A."/>
            <person name="Slot J.C."/>
            <person name="Stielow J.B."/>
            <person name="Sun H."/>
            <person name="Kurtzman C.P."/>
            <person name="Blackwell M."/>
            <person name="Grigoriev I.V."/>
            <person name="Jeffries T.W."/>
        </authorList>
    </citation>
    <scope>NUCLEOTIDE SEQUENCE [LARGE SCALE GENOMIC DNA]</scope>
    <source>
        <strain evidence="2">NRRL Y-12698</strain>
    </source>
</reference>
<dbReference type="EMBL" id="KV454429">
    <property type="protein sequence ID" value="ODQ80857.1"/>
    <property type="molecule type" value="Genomic_DNA"/>
</dbReference>
<keyword evidence="2" id="KW-1185">Reference proteome</keyword>
<gene>
    <name evidence="1" type="ORF">BABINDRAFT_128097</name>
</gene>
<dbReference type="Proteomes" id="UP000094336">
    <property type="component" value="Unassembled WGS sequence"/>
</dbReference>
<proteinExistence type="predicted"/>
<dbReference type="AlphaFoldDB" id="A0A1E3QV76"/>
<name>A0A1E3QV76_9ASCO</name>
<accession>A0A1E3QV76</accession>
<evidence type="ECO:0000313" key="2">
    <source>
        <dbReference type="Proteomes" id="UP000094336"/>
    </source>
</evidence>
<protein>
    <submittedName>
        <fullName evidence="1">Uncharacterized protein</fullName>
    </submittedName>
</protein>
<organism evidence="1 2">
    <name type="scientific">Babjeviella inositovora NRRL Y-12698</name>
    <dbReference type="NCBI Taxonomy" id="984486"/>
    <lineage>
        <taxon>Eukaryota</taxon>
        <taxon>Fungi</taxon>
        <taxon>Dikarya</taxon>
        <taxon>Ascomycota</taxon>
        <taxon>Saccharomycotina</taxon>
        <taxon>Pichiomycetes</taxon>
        <taxon>Serinales incertae sedis</taxon>
        <taxon>Babjeviella</taxon>
    </lineage>
</organism>
<dbReference type="GeneID" id="30144863"/>
<sequence>MYIITFLQLVVSVNREPTHPTFLSKIRKSVINITGYQIEALGEVMAARLYQRIIVSFGVCGLLPTRDAALPRI</sequence>